<dbReference type="GO" id="GO:0005506">
    <property type="term" value="F:iron ion binding"/>
    <property type="evidence" value="ECO:0007669"/>
    <property type="project" value="InterPro"/>
</dbReference>
<evidence type="ECO:0000256" key="9">
    <source>
        <dbReference type="ARBA" id="ARBA00023136"/>
    </source>
</evidence>
<dbReference type="AlphaFoldDB" id="A0AAN7KFY5"/>
<reference evidence="12 13" key="1">
    <citation type="journal article" date="2023" name="Hortic Res">
        <title>Pangenome of water caltrop reveals structural variations and asymmetric subgenome divergence after allopolyploidization.</title>
        <authorList>
            <person name="Zhang X."/>
            <person name="Chen Y."/>
            <person name="Wang L."/>
            <person name="Yuan Y."/>
            <person name="Fang M."/>
            <person name="Shi L."/>
            <person name="Lu R."/>
            <person name="Comes H.P."/>
            <person name="Ma Y."/>
            <person name="Chen Y."/>
            <person name="Huang G."/>
            <person name="Zhou Y."/>
            <person name="Zheng Z."/>
            <person name="Qiu Y."/>
        </authorList>
    </citation>
    <scope>NUCLEOTIDE SEQUENCE [LARGE SCALE GENOMIC DNA]</scope>
    <source>
        <tissue evidence="12">Roots</tissue>
    </source>
</reference>
<keyword evidence="6 11" id="KW-0560">Oxidoreductase</keyword>
<dbReference type="SUPFAM" id="SSF48264">
    <property type="entry name" value="Cytochrome P450"/>
    <property type="match status" value="1"/>
</dbReference>
<keyword evidence="5 10" id="KW-0479">Metal-binding</keyword>
<keyword evidence="8 11" id="KW-0503">Monooxygenase</keyword>
<evidence type="ECO:0000256" key="5">
    <source>
        <dbReference type="ARBA" id="ARBA00022723"/>
    </source>
</evidence>
<dbReference type="GO" id="GO:0016020">
    <property type="term" value="C:membrane"/>
    <property type="evidence" value="ECO:0007669"/>
    <property type="project" value="UniProtKB-SubCell"/>
</dbReference>
<evidence type="ECO:0000256" key="4">
    <source>
        <dbReference type="ARBA" id="ARBA00022617"/>
    </source>
</evidence>
<evidence type="ECO:0000313" key="12">
    <source>
        <dbReference type="EMBL" id="KAK4763763.1"/>
    </source>
</evidence>
<dbReference type="FunFam" id="1.10.630.10:FF:000019">
    <property type="entry name" value="Cytochrome P450 family protein"/>
    <property type="match status" value="1"/>
</dbReference>
<dbReference type="GO" id="GO:0020037">
    <property type="term" value="F:heme binding"/>
    <property type="evidence" value="ECO:0007669"/>
    <property type="project" value="InterPro"/>
</dbReference>
<proteinExistence type="inferred from homology"/>
<sequence length="517" mass="58762">MILIAVLAVSAVTALLWRGRKRRRTPLPPSPPALPIIGHFHLLGPIIHRSFSGLSSKYGPLIYLRLGSVPCVVASTPELAREFLKTNELKFIVRKPFTAIERLTYNASFAFGPYEPYYKFMKKFSQMELLSPRTLQQFHPIRMQEMRALLAIILEKCQSCPGNCSKESINITQEILKMTNNIMSQMMFGIRFSATESQADSCRSAIREVTEIFGEFNVSDFFWFCKNIDFQGFRKRFEGIHGRYDSILESIIDTREQSRKESRMGGGGEKKKKKIKDFLDMVLDIYEDPNSEMKLTRNHMKAFFLDFFTAGTDTSAALLEWALAELINNQRVVEKAKEEINTVVGTDRLVQESDIPSLPYLQAIIKETFRLHPPIPMVTRMCTEEAVVSGYTIPPQTVVHINIWAIGRDPKVWERPMVFEPERFLNDDIDVKGHNYELLPFGSGRRGCPGISLAMLELPEALAAMLQCFDWKACDPDGNIMSSVDMSERGGLTTPRATDLVCLPTPRLDVLRILSVK</sequence>
<evidence type="ECO:0000256" key="6">
    <source>
        <dbReference type="ARBA" id="ARBA00023002"/>
    </source>
</evidence>
<evidence type="ECO:0000313" key="13">
    <source>
        <dbReference type="Proteomes" id="UP001345219"/>
    </source>
</evidence>
<dbReference type="PANTHER" id="PTHR47943">
    <property type="entry name" value="CYTOCHROME P450 93A3-LIKE"/>
    <property type="match status" value="1"/>
</dbReference>
<comment type="caution">
    <text evidence="12">The sequence shown here is derived from an EMBL/GenBank/DDBJ whole genome shotgun (WGS) entry which is preliminary data.</text>
</comment>
<keyword evidence="13" id="KW-1185">Reference proteome</keyword>
<dbReference type="Gene3D" id="1.10.630.10">
    <property type="entry name" value="Cytochrome P450"/>
    <property type="match status" value="1"/>
</dbReference>
<evidence type="ECO:0000256" key="8">
    <source>
        <dbReference type="ARBA" id="ARBA00023033"/>
    </source>
</evidence>
<dbReference type="GO" id="GO:0016705">
    <property type="term" value="F:oxidoreductase activity, acting on paired donors, with incorporation or reduction of molecular oxygen"/>
    <property type="evidence" value="ECO:0007669"/>
    <property type="project" value="InterPro"/>
</dbReference>
<dbReference type="InterPro" id="IPR002401">
    <property type="entry name" value="Cyt_P450_E_grp-I"/>
</dbReference>
<name>A0AAN7KFY5_9MYRT</name>
<evidence type="ECO:0000256" key="10">
    <source>
        <dbReference type="PIRSR" id="PIRSR602401-1"/>
    </source>
</evidence>
<comment type="subcellular location">
    <subcellularLocation>
        <location evidence="2">Membrane</location>
    </subcellularLocation>
</comment>
<organism evidence="12 13">
    <name type="scientific">Trapa incisa</name>
    <dbReference type="NCBI Taxonomy" id="236973"/>
    <lineage>
        <taxon>Eukaryota</taxon>
        <taxon>Viridiplantae</taxon>
        <taxon>Streptophyta</taxon>
        <taxon>Embryophyta</taxon>
        <taxon>Tracheophyta</taxon>
        <taxon>Spermatophyta</taxon>
        <taxon>Magnoliopsida</taxon>
        <taxon>eudicotyledons</taxon>
        <taxon>Gunneridae</taxon>
        <taxon>Pentapetalae</taxon>
        <taxon>rosids</taxon>
        <taxon>malvids</taxon>
        <taxon>Myrtales</taxon>
        <taxon>Lythraceae</taxon>
        <taxon>Trapa</taxon>
    </lineage>
</organism>
<dbReference type="PANTHER" id="PTHR47943:SF8">
    <property type="entry name" value="CYTOCHROME P450"/>
    <property type="match status" value="1"/>
</dbReference>
<evidence type="ECO:0000256" key="2">
    <source>
        <dbReference type="ARBA" id="ARBA00004370"/>
    </source>
</evidence>
<dbReference type="Proteomes" id="UP001345219">
    <property type="component" value="Chromosome 11"/>
</dbReference>
<evidence type="ECO:0000256" key="3">
    <source>
        <dbReference type="ARBA" id="ARBA00010617"/>
    </source>
</evidence>
<keyword evidence="4 10" id="KW-0349">Heme</keyword>
<dbReference type="GO" id="GO:0004497">
    <property type="term" value="F:monooxygenase activity"/>
    <property type="evidence" value="ECO:0007669"/>
    <property type="project" value="UniProtKB-KW"/>
</dbReference>
<dbReference type="InterPro" id="IPR036396">
    <property type="entry name" value="Cyt_P450_sf"/>
</dbReference>
<evidence type="ECO:0000256" key="11">
    <source>
        <dbReference type="RuleBase" id="RU000461"/>
    </source>
</evidence>
<dbReference type="InterPro" id="IPR017972">
    <property type="entry name" value="Cyt_P450_CS"/>
</dbReference>
<evidence type="ECO:0000256" key="7">
    <source>
        <dbReference type="ARBA" id="ARBA00023004"/>
    </source>
</evidence>
<dbReference type="PRINTS" id="PR00463">
    <property type="entry name" value="EP450I"/>
</dbReference>
<evidence type="ECO:0008006" key="14">
    <source>
        <dbReference type="Google" id="ProtNLM"/>
    </source>
</evidence>
<feature type="binding site" description="axial binding residue" evidence="10">
    <location>
        <position position="448"/>
    </location>
    <ligand>
        <name>heme</name>
        <dbReference type="ChEBI" id="CHEBI:30413"/>
    </ligand>
    <ligandPart>
        <name>Fe</name>
        <dbReference type="ChEBI" id="CHEBI:18248"/>
    </ligandPart>
</feature>
<accession>A0AAN7KFY5</accession>
<dbReference type="InterPro" id="IPR001128">
    <property type="entry name" value="Cyt_P450"/>
</dbReference>
<dbReference type="EMBL" id="JAXIOK010000008">
    <property type="protein sequence ID" value="KAK4763763.1"/>
    <property type="molecule type" value="Genomic_DNA"/>
</dbReference>
<protein>
    <recommendedName>
        <fullName evidence="14">Cytochrome P450</fullName>
    </recommendedName>
</protein>
<keyword evidence="7 10" id="KW-0408">Iron</keyword>
<dbReference type="Pfam" id="PF00067">
    <property type="entry name" value="p450"/>
    <property type="match status" value="1"/>
</dbReference>
<evidence type="ECO:0000256" key="1">
    <source>
        <dbReference type="ARBA" id="ARBA00001971"/>
    </source>
</evidence>
<gene>
    <name evidence="12" type="ORF">SAY87_013201</name>
</gene>
<dbReference type="PRINTS" id="PR00385">
    <property type="entry name" value="P450"/>
</dbReference>
<comment type="similarity">
    <text evidence="3 11">Belongs to the cytochrome P450 family.</text>
</comment>
<dbReference type="PROSITE" id="PS00086">
    <property type="entry name" value="CYTOCHROME_P450"/>
    <property type="match status" value="1"/>
</dbReference>
<comment type="cofactor">
    <cofactor evidence="1 10">
        <name>heme</name>
        <dbReference type="ChEBI" id="CHEBI:30413"/>
    </cofactor>
</comment>
<keyword evidence="9" id="KW-0472">Membrane</keyword>